<dbReference type="OrthoDB" id="5690292at2"/>
<dbReference type="InterPro" id="IPR007401">
    <property type="entry name" value="DUF454"/>
</dbReference>
<dbReference type="AlphaFoldDB" id="A0A4S4BW89"/>
<dbReference type="PANTHER" id="PTHR35813">
    <property type="entry name" value="INNER MEMBRANE PROTEIN YBAN"/>
    <property type="match status" value="1"/>
</dbReference>
<evidence type="ECO:0000313" key="1">
    <source>
        <dbReference type="EMBL" id="THF79434.1"/>
    </source>
</evidence>
<gene>
    <name evidence="1" type="ORF">E6W99_13255</name>
</gene>
<proteinExistence type="predicted"/>
<comment type="caution">
    <text evidence="1">The sequence shown here is derived from an EMBL/GenBank/DDBJ whole genome shotgun (WGS) entry which is preliminary data.</text>
</comment>
<dbReference type="EMBL" id="SSNT01000009">
    <property type="protein sequence ID" value="THF79434.1"/>
    <property type="molecule type" value="Genomic_DNA"/>
</dbReference>
<organism evidence="1 2">
    <name type="scientific">Metabacillus sediminilitoris</name>
    <dbReference type="NCBI Taxonomy" id="2567941"/>
    <lineage>
        <taxon>Bacteria</taxon>
        <taxon>Bacillati</taxon>
        <taxon>Bacillota</taxon>
        <taxon>Bacilli</taxon>
        <taxon>Bacillales</taxon>
        <taxon>Bacillaceae</taxon>
        <taxon>Metabacillus</taxon>
    </lineage>
</organism>
<keyword evidence="2" id="KW-1185">Reference proteome</keyword>
<sequence>MIRIRKIIYIFLGFIFMGLGVLGIIMPFLPTTPFLLLASVCFVRGSKKFEIWFKGTRLYKKYIEEFVENQSMSLKQKISLNIFADCMIAIPFILTENVFLRMALIFIVGYKYYYFIFKIKTVKVR</sequence>
<dbReference type="PANTHER" id="PTHR35813:SF1">
    <property type="entry name" value="INNER MEMBRANE PROTEIN YBAN"/>
    <property type="match status" value="1"/>
</dbReference>
<dbReference type="PIRSF" id="PIRSF016789">
    <property type="entry name" value="DUF454"/>
    <property type="match status" value="1"/>
</dbReference>
<reference evidence="1 2" key="1">
    <citation type="submission" date="2019-04" db="EMBL/GenBank/DDBJ databases">
        <title>Bacillus sediminilitoris sp. nov., isolated from a tidal flat sediment on the East China Sea.</title>
        <authorList>
            <person name="Wei Y."/>
            <person name="Mao H."/>
            <person name="Fang J."/>
        </authorList>
    </citation>
    <scope>NUCLEOTIDE SEQUENCE [LARGE SCALE GENOMIC DNA]</scope>
    <source>
        <strain evidence="1 2">DSL-17</strain>
    </source>
</reference>
<dbReference type="Pfam" id="PF04304">
    <property type="entry name" value="DUF454"/>
    <property type="match status" value="1"/>
</dbReference>
<accession>A0A4S4BW89</accession>
<dbReference type="Proteomes" id="UP000310334">
    <property type="component" value="Unassembled WGS sequence"/>
</dbReference>
<evidence type="ECO:0000313" key="2">
    <source>
        <dbReference type="Proteomes" id="UP000310334"/>
    </source>
</evidence>
<name>A0A4S4BW89_9BACI</name>
<dbReference type="GO" id="GO:0005886">
    <property type="term" value="C:plasma membrane"/>
    <property type="evidence" value="ECO:0007669"/>
    <property type="project" value="TreeGrafter"/>
</dbReference>
<protein>
    <submittedName>
        <fullName evidence="1">DUF454 domain-containing protein</fullName>
    </submittedName>
</protein>